<dbReference type="RefSeq" id="WP_020875147.1">
    <property type="nucleotide sequence ID" value="NZ_ATHJ01000011.1"/>
</dbReference>
<dbReference type="GO" id="GO:0005737">
    <property type="term" value="C:cytoplasm"/>
    <property type="evidence" value="ECO:0007669"/>
    <property type="project" value="TreeGrafter"/>
</dbReference>
<dbReference type="STRING" id="897.B2D07_11670"/>
<organism evidence="2 3">
    <name type="scientific">Desulfococcus multivorans DSM 2059</name>
    <dbReference type="NCBI Taxonomy" id="1121405"/>
    <lineage>
        <taxon>Bacteria</taxon>
        <taxon>Pseudomonadati</taxon>
        <taxon>Thermodesulfobacteriota</taxon>
        <taxon>Desulfobacteria</taxon>
        <taxon>Desulfobacterales</taxon>
        <taxon>Desulfococcaceae</taxon>
        <taxon>Desulfococcus</taxon>
    </lineage>
</organism>
<comment type="caution">
    <text evidence="2">The sequence shown here is derived from an EMBL/GenBank/DDBJ whole genome shotgun (WGS) entry which is preliminary data.</text>
</comment>
<reference evidence="2 3" key="1">
    <citation type="journal article" date="2013" name="Genome Announc.">
        <title>Draft genome sequences for three mercury-methylating, sulfate-reducing bacteria.</title>
        <authorList>
            <person name="Brown S.D."/>
            <person name="Hurt R.A.Jr."/>
            <person name="Gilmour C.C."/>
            <person name="Elias D.A."/>
        </authorList>
    </citation>
    <scope>NUCLEOTIDE SEQUENCE [LARGE SCALE GENOMIC DNA]</scope>
    <source>
        <strain evidence="2 3">DSM 2059</strain>
    </source>
</reference>
<evidence type="ECO:0000313" key="2">
    <source>
        <dbReference type="EMBL" id="EPR44920.1"/>
    </source>
</evidence>
<comment type="similarity">
    <text evidence="1">Belongs to the ornithine cyclodeaminase/mu-crystallin family.</text>
</comment>
<dbReference type="eggNOG" id="COG2423">
    <property type="taxonomic scope" value="Bacteria"/>
</dbReference>
<keyword evidence="3" id="KW-1185">Reference proteome</keyword>
<gene>
    <name evidence="2" type="ORF">dsmv_0956</name>
</gene>
<dbReference type="AlphaFoldDB" id="S7U718"/>
<dbReference type="PATRIC" id="fig|1121405.3.peg.111"/>
<dbReference type="EMBL" id="ATHJ01000011">
    <property type="protein sequence ID" value="EPR44920.1"/>
    <property type="molecule type" value="Genomic_DNA"/>
</dbReference>
<proteinExistence type="inferred from homology"/>
<dbReference type="FunFam" id="3.40.50.720:FF:000311">
    <property type="entry name" value="Ornithine cyclodeaminase"/>
    <property type="match status" value="1"/>
</dbReference>
<dbReference type="PANTHER" id="PTHR13812:SF19">
    <property type="entry name" value="KETIMINE REDUCTASE MU-CRYSTALLIN"/>
    <property type="match status" value="1"/>
</dbReference>
<dbReference type="Gene3D" id="3.30.1780.10">
    <property type="entry name" value="ornithine cyclodeaminase, domain 1"/>
    <property type="match status" value="1"/>
</dbReference>
<sequence length="334" mass="35321">MKVLIANREETTRLMPMDACIDSMEDALRLLDQGDAVMPLRQMLALPDSKNILALMPAHLGGIGSVGVKVITIFPGNHGTEYDSHQGAVLLFDTEHGRLQAIVDGTAVTAIRTAAVSGAATRHLARPDASDLAIIGSGTQAGTHLEAMLTVREIRRIRIFSRSTARADAFAATAEKKFGRAVEVIKTAKAAVEGADIICTTTAAHAPVVMGDWISPGAHINAVGAYQPHTRELDTAAVAGARLYVDRLESALREAGEFIIPRNEGVIDTNHIIGELGALLSGRIPGRQSPRDITLFKSLGIAVEDLAAARLILDQALKKNIGTFVDFGGGESAA</sequence>
<evidence type="ECO:0000256" key="1">
    <source>
        <dbReference type="ARBA" id="ARBA00008903"/>
    </source>
</evidence>
<name>S7U718_DESML</name>
<dbReference type="Gene3D" id="3.40.50.720">
    <property type="entry name" value="NAD(P)-binding Rossmann-like Domain"/>
    <property type="match status" value="1"/>
</dbReference>
<dbReference type="Proteomes" id="UP000014977">
    <property type="component" value="Unassembled WGS sequence"/>
</dbReference>
<dbReference type="InterPro" id="IPR003462">
    <property type="entry name" value="ODC_Mu_crystall"/>
</dbReference>
<dbReference type="InterPro" id="IPR036291">
    <property type="entry name" value="NAD(P)-bd_dom_sf"/>
</dbReference>
<dbReference type="Pfam" id="PF02423">
    <property type="entry name" value="OCD_Mu_crystall"/>
    <property type="match status" value="1"/>
</dbReference>
<dbReference type="InterPro" id="IPR023401">
    <property type="entry name" value="ODC_N"/>
</dbReference>
<dbReference type="PIRSF" id="PIRSF001439">
    <property type="entry name" value="CryM"/>
    <property type="match status" value="1"/>
</dbReference>
<evidence type="ECO:0000313" key="3">
    <source>
        <dbReference type="Proteomes" id="UP000014977"/>
    </source>
</evidence>
<protein>
    <submittedName>
        <fullName evidence="2">Ornithine cyclodeaminase/mu-crystallin</fullName>
    </submittedName>
</protein>
<dbReference type="PANTHER" id="PTHR13812">
    <property type="entry name" value="KETIMINE REDUCTASE MU-CRYSTALLIN"/>
    <property type="match status" value="1"/>
</dbReference>
<dbReference type="GO" id="GO:0019752">
    <property type="term" value="P:carboxylic acid metabolic process"/>
    <property type="evidence" value="ECO:0007669"/>
    <property type="project" value="UniProtKB-ARBA"/>
</dbReference>
<accession>S7U718</accession>
<dbReference type="GO" id="GO:0016491">
    <property type="term" value="F:oxidoreductase activity"/>
    <property type="evidence" value="ECO:0007669"/>
    <property type="project" value="UniProtKB-ARBA"/>
</dbReference>
<dbReference type="OrthoDB" id="5495968at2"/>
<dbReference type="SUPFAM" id="SSF51735">
    <property type="entry name" value="NAD(P)-binding Rossmann-fold domains"/>
    <property type="match status" value="1"/>
</dbReference>